<dbReference type="InterPro" id="IPR036116">
    <property type="entry name" value="FN3_sf"/>
</dbReference>
<dbReference type="EMBL" id="WRXN01000013">
    <property type="protein sequence ID" value="MVT11469.1"/>
    <property type="molecule type" value="Genomic_DNA"/>
</dbReference>
<reference evidence="1 2" key="1">
    <citation type="submission" date="2019-12" db="EMBL/GenBank/DDBJ databases">
        <title>Chitinophaga sp. strain ysch24 (GDMCC 1.1355), whole genome shotgun sequence.</title>
        <authorList>
            <person name="Zhang X."/>
        </authorList>
    </citation>
    <scope>NUCLEOTIDE SEQUENCE [LARGE SCALE GENOMIC DNA]</scope>
    <source>
        <strain evidence="2">ysch24</strain>
    </source>
</reference>
<evidence type="ECO:0008006" key="3">
    <source>
        <dbReference type="Google" id="ProtNLM"/>
    </source>
</evidence>
<comment type="caution">
    <text evidence="1">The sequence shown here is derived from an EMBL/GenBank/DDBJ whole genome shotgun (WGS) entry which is preliminary data.</text>
</comment>
<name>A0A7K1UAR1_9BACT</name>
<proteinExistence type="predicted"/>
<dbReference type="SUPFAM" id="SSF49265">
    <property type="entry name" value="Fibronectin type III"/>
    <property type="match status" value="2"/>
</dbReference>
<dbReference type="Proteomes" id="UP000461730">
    <property type="component" value="Unassembled WGS sequence"/>
</dbReference>
<evidence type="ECO:0000313" key="1">
    <source>
        <dbReference type="EMBL" id="MVT11469.1"/>
    </source>
</evidence>
<dbReference type="RefSeq" id="WP_157308894.1">
    <property type="nucleotide sequence ID" value="NZ_WRXN01000013.1"/>
</dbReference>
<evidence type="ECO:0000313" key="2">
    <source>
        <dbReference type="Proteomes" id="UP000461730"/>
    </source>
</evidence>
<protein>
    <recommendedName>
        <fullName evidence="3">Fibronectin type-III domain-containing protein</fullName>
    </recommendedName>
</protein>
<organism evidence="1 2">
    <name type="scientific">Chitinophaga tropicalis</name>
    <dbReference type="NCBI Taxonomy" id="2683588"/>
    <lineage>
        <taxon>Bacteria</taxon>
        <taxon>Pseudomonadati</taxon>
        <taxon>Bacteroidota</taxon>
        <taxon>Chitinophagia</taxon>
        <taxon>Chitinophagales</taxon>
        <taxon>Chitinophagaceae</taxon>
        <taxon>Chitinophaga</taxon>
    </lineage>
</organism>
<dbReference type="InterPro" id="IPR013783">
    <property type="entry name" value="Ig-like_fold"/>
</dbReference>
<gene>
    <name evidence="1" type="ORF">GO493_24600</name>
</gene>
<sequence length="694" mass="78564">MYRSLLVCLFSVLFVLTGRSLSYAQEQSKHRIVGVADPKPDKIRLRWSPASYIAWEMGNKYGYTVERFTISVNGVLVKQPQPVLLTAQPMKPYTLQQMEAAAEKNDHIAMIAELIHGEGAKKVTPEEGIGAYFENQNQNDWRMAMALLTCDLSPDAAKAAALYIEDPNVKKGERYTYRIALAQQPKNLVIDTAYVVASVDEPLLLSPPRELAIVCADSTATLGWQTAFTKSMYSAYVVERASDGKTFKPVSNLPVIPTESDKNGFSYYQDSLPDNDNKYTYRIKGINAFGEYGPYSQTVEGVGVPSIEDRPIMDTMIVINNKKIELRWKLPGKLSQQLDKIIITRSETGKGPFLPIATLKMGKTPVYTYTDEAPQNSNYYRIKGLTKKGKAVYSFPYFAQLIDSIPPAMPQGLAGKIDSTGVVTLTWKKNTEKDLQGYRVFRANSTQEEFVEVTQIILDSTYFTDTVTLHTLTSKVFYKIIAVDKNFNTSDYTPYLALKRPDTIAPVRPLITKAYRSDSLQAIVLEWINSSSRDVVKYTLFSVNVKDSSRKQVAVWDTLNKRERYVDTALQLGNTYYYELTAYDDSNNKATELSGEVWFETGKRPAITSWNGNVDKEKKLIRLDWQCKQQDVKNYRIYRAKNDGPFTLYTTQDRAIATWADNEVILGNVYKYKILAVLKGDVKTSMSRTIEIRF</sequence>
<accession>A0A7K1UAR1</accession>
<dbReference type="Gene3D" id="2.60.40.10">
    <property type="entry name" value="Immunoglobulins"/>
    <property type="match status" value="5"/>
</dbReference>
<keyword evidence="2" id="KW-1185">Reference proteome</keyword>
<dbReference type="AlphaFoldDB" id="A0A7K1UAR1"/>